<dbReference type="SMART" id="SM00679">
    <property type="entry name" value="CTNS"/>
    <property type="match status" value="2"/>
</dbReference>
<feature type="transmembrane region" description="Helical" evidence="6">
    <location>
        <begin position="106"/>
        <end position="125"/>
    </location>
</feature>
<evidence type="ECO:0000313" key="8">
    <source>
        <dbReference type="RefSeq" id="XP_021847834.1"/>
    </source>
</evidence>
<evidence type="ECO:0000256" key="5">
    <source>
        <dbReference type="SAM" id="MobiDB-lite"/>
    </source>
</evidence>
<dbReference type="GO" id="GO:0015174">
    <property type="term" value="F:basic amino acid transmembrane transporter activity"/>
    <property type="evidence" value="ECO:0007669"/>
    <property type="project" value="UniProtKB-ARBA"/>
</dbReference>
<feature type="region of interest" description="Disordered" evidence="5">
    <location>
        <begin position="185"/>
        <end position="238"/>
    </location>
</feature>
<dbReference type="PANTHER" id="PTHR16201:SF45">
    <property type="entry name" value="PQ-LOOP REPEAT FAMILY PROTEIN _ TRANSMEMBRANE FAMILY PROTEIN"/>
    <property type="match status" value="1"/>
</dbReference>
<dbReference type="GeneID" id="110787508"/>
<evidence type="ECO:0000256" key="3">
    <source>
        <dbReference type="ARBA" id="ARBA00022989"/>
    </source>
</evidence>
<feature type="transmembrane region" description="Helical" evidence="6">
    <location>
        <begin position="41"/>
        <end position="62"/>
    </location>
</feature>
<keyword evidence="7" id="KW-1185">Reference proteome</keyword>
<keyword evidence="2 6" id="KW-0812">Transmembrane</keyword>
<dbReference type="FunFam" id="1.20.1280.290:FF:000012">
    <property type="entry name" value="Vacuolar membrane PQ loop repeat protein"/>
    <property type="match status" value="1"/>
</dbReference>
<dbReference type="InterPro" id="IPR051415">
    <property type="entry name" value="LAAT-1"/>
</dbReference>
<feature type="transmembrane region" description="Helical" evidence="6">
    <location>
        <begin position="319"/>
        <end position="337"/>
    </location>
</feature>
<accession>A0A9R0IGS5</accession>
<reference evidence="8" key="2">
    <citation type="submission" date="2025-08" db="UniProtKB">
        <authorList>
            <consortium name="RefSeq"/>
        </authorList>
    </citation>
    <scope>IDENTIFICATION</scope>
    <source>
        <tissue evidence="8">Leaf</tissue>
    </source>
</reference>
<feature type="transmembrane region" description="Helical" evidence="6">
    <location>
        <begin position="349"/>
        <end position="372"/>
    </location>
</feature>
<dbReference type="KEGG" id="soe:110787508"/>
<feature type="transmembrane region" description="Helical" evidence="6">
    <location>
        <begin position="74"/>
        <end position="94"/>
    </location>
</feature>
<dbReference type="Gene3D" id="1.20.1280.290">
    <property type="match status" value="2"/>
</dbReference>
<dbReference type="Proteomes" id="UP000813463">
    <property type="component" value="Chromosome 3"/>
</dbReference>
<keyword evidence="4 6" id="KW-0472">Membrane</keyword>
<sequence>MKWVSNSDRNRVVYCFKEQKPCSKFIEKYFKDCLCNFKDDLSFAFGIVSLLAWAVAEVPQIITNFQTKSSHGVSLLFLVGWVLGDIFNVVGCLLEPATLPTQFYTAFFYTISTIVLVLQSVYYDYFYSWWKCPRNVVLSEVDQEEKKPLNPKPTDQAGIPIPSAPVRAPTRRYYMSARSLAGSDTPPFRSYLRSGPRSGPSALGHGDHSSSDDDDATNPITVPSKRGTTSSLPRQIPRPNARAAMVAAVSANLPMGGNALAEAYRGFTGRRMLLSEHGPEHSAVGQWLGWLMAAIYMGGRIPQIVWNIKRGSVEGLNPLMFMFALIANVAYVGSILVRHTEFKEIKANMPWLLDAVVCVVLDLFIIMQYVYYKHMRKRNTSEEDREFYYEEAPKSLVS</sequence>
<dbReference type="GO" id="GO:0016020">
    <property type="term" value="C:membrane"/>
    <property type="evidence" value="ECO:0000318"/>
    <property type="project" value="GO_Central"/>
</dbReference>
<dbReference type="OrthoDB" id="8048523at2759"/>
<dbReference type="RefSeq" id="XP_021847834.1">
    <property type="nucleotide sequence ID" value="XM_021992142.2"/>
</dbReference>
<comment type="subcellular location">
    <subcellularLocation>
        <location evidence="1">Membrane</location>
        <topology evidence="1">Multi-pass membrane protein</topology>
    </subcellularLocation>
</comment>
<dbReference type="GO" id="GO:0098852">
    <property type="term" value="C:lytic vacuole membrane"/>
    <property type="evidence" value="ECO:0007669"/>
    <property type="project" value="UniProtKB-ARBA"/>
</dbReference>
<gene>
    <name evidence="8" type="primary">LOC110787508</name>
</gene>
<protein>
    <recommendedName>
        <fullName evidence="9">Vacuolar amino acid transporter YPQ1</fullName>
    </recommendedName>
</protein>
<dbReference type="InterPro" id="IPR006603">
    <property type="entry name" value="PQ-loop_rpt"/>
</dbReference>
<feature type="compositionally biased region" description="Polar residues" evidence="5">
    <location>
        <begin position="218"/>
        <end position="233"/>
    </location>
</feature>
<evidence type="ECO:0000313" key="7">
    <source>
        <dbReference type="Proteomes" id="UP000813463"/>
    </source>
</evidence>
<proteinExistence type="predicted"/>
<organism evidence="7 8">
    <name type="scientific">Spinacia oleracea</name>
    <name type="common">Spinach</name>
    <dbReference type="NCBI Taxonomy" id="3562"/>
    <lineage>
        <taxon>Eukaryota</taxon>
        <taxon>Viridiplantae</taxon>
        <taxon>Streptophyta</taxon>
        <taxon>Embryophyta</taxon>
        <taxon>Tracheophyta</taxon>
        <taxon>Spermatophyta</taxon>
        <taxon>Magnoliopsida</taxon>
        <taxon>eudicotyledons</taxon>
        <taxon>Gunneridae</taxon>
        <taxon>Pentapetalae</taxon>
        <taxon>Caryophyllales</taxon>
        <taxon>Chenopodiaceae</taxon>
        <taxon>Chenopodioideae</taxon>
        <taxon>Anserineae</taxon>
        <taxon>Spinacia</taxon>
    </lineage>
</organism>
<evidence type="ECO:0000256" key="1">
    <source>
        <dbReference type="ARBA" id="ARBA00004141"/>
    </source>
</evidence>
<reference evidence="7" key="1">
    <citation type="journal article" date="2021" name="Nat. Commun.">
        <title>Genomic analyses provide insights into spinach domestication and the genetic basis of agronomic traits.</title>
        <authorList>
            <person name="Cai X."/>
            <person name="Sun X."/>
            <person name="Xu C."/>
            <person name="Sun H."/>
            <person name="Wang X."/>
            <person name="Ge C."/>
            <person name="Zhang Z."/>
            <person name="Wang Q."/>
            <person name="Fei Z."/>
            <person name="Jiao C."/>
            <person name="Wang Q."/>
        </authorList>
    </citation>
    <scope>NUCLEOTIDE SEQUENCE [LARGE SCALE GENOMIC DNA]</scope>
    <source>
        <strain evidence="7">cv. Varoflay</strain>
    </source>
</reference>
<evidence type="ECO:0008006" key="9">
    <source>
        <dbReference type="Google" id="ProtNLM"/>
    </source>
</evidence>
<name>A0A9R0IGS5_SPIOL</name>
<dbReference type="FunFam" id="1.20.1280.290:FF:000009">
    <property type="entry name" value="PQ loop repeat family protein"/>
    <property type="match status" value="1"/>
</dbReference>
<keyword evidence="3 6" id="KW-1133">Transmembrane helix</keyword>
<dbReference type="PANTHER" id="PTHR16201">
    <property type="entry name" value="SEVEN TRANSMEMBRANE PROTEIN 1-RELATED"/>
    <property type="match status" value="1"/>
</dbReference>
<evidence type="ECO:0000256" key="2">
    <source>
        <dbReference type="ARBA" id="ARBA00022692"/>
    </source>
</evidence>
<evidence type="ECO:0000256" key="4">
    <source>
        <dbReference type="ARBA" id="ARBA00023136"/>
    </source>
</evidence>
<feature type="region of interest" description="Disordered" evidence="5">
    <location>
        <begin position="146"/>
        <end position="165"/>
    </location>
</feature>
<evidence type="ECO:0000256" key="6">
    <source>
        <dbReference type="SAM" id="Phobius"/>
    </source>
</evidence>
<dbReference type="Pfam" id="PF04193">
    <property type="entry name" value="PQ-loop"/>
    <property type="match status" value="2"/>
</dbReference>
<dbReference type="AlphaFoldDB" id="A0A9R0IGS5"/>